<dbReference type="STRING" id="228230.RMCC_4325"/>
<dbReference type="Proteomes" id="UP000069443">
    <property type="component" value="Unassembled WGS sequence"/>
</dbReference>
<reference evidence="2" key="2">
    <citation type="submission" date="2016-02" db="EMBL/GenBank/DDBJ databases">
        <title>Draft genome sequence of five rapidly growing Mycobacterium species.</title>
        <authorList>
            <person name="Katahira K."/>
            <person name="Gotou Y."/>
            <person name="Iida K."/>
            <person name="Ogura Y."/>
            <person name="Hayashi T."/>
        </authorList>
    </citation>
    <scope>NUCLEOTIDE SEQUENCE [LARGE SCALE GENOMIC DNA]</scope>
    <source>
        <strain evidence="2">JCM15298</strain>
    </source>
</reference>
<protein>
    <submittedName>
        <fullName evidence="1">Thioesterase</fullName>
    </submittedName>
</protein>
<dbReference type="OrthoDB" id="793353at2"/>
<accession>A0A100WG58</accession>
<comment type="caution">
    <text evidence="1">The sequence shown here is derived from an EMBL/GenBank/DDBJ whole genome shotgun (WGS) entry which is preliminary data.</text>
</comment>
<dbReference type="EMBL" id="BCSY01000071">
    <property type="protein sequence ID" value="GAS97359.1"/>
    <property type="molecule type" value="Genomic_DNA"/>
</dbReference>
<evidence type="ECO:0000313" key="2">
    <source>
        <dbReference type="Proteomes" id="UP000069443"/>
    </source>
</evidence>
<proteinExistence type="predicted"/>
<dbReference type="RefSeq" id="WP_062658252.1">
    <property type="nucleotide sequence ID" value="NZ_BCSY01000071.1"/>
</dbReference>
<organism evidence="1 2">
    <name type="scientific">Mycolicibacterium canariasense</name>
    <name type="common">Mycobacterium canariasense</name>
    <dbReference type="NCBI Taxonomy" id="228230"/>
    <lineage>
        <taxon>Bacteria</taxon>
        <taxon>Bacillati</taxon>
        <taxon>Actinomycetota</taxon>
        <taxon>Actinomycetes</taxon>
        <taxon>Mycobacteriales</taxon>
        <taxon>Mycobacteriaceae</taxon>
        <taxon>Mycolicibacterium</taxon>
    </lineage>
</organism>
<evidence type="ECO:0000313" key="1">
    <source>
        <dbReference type="EMBL" id="GAS97359.1"/>
    </source>
</evidence>
<reference evidence="2" key="1">
    <citation type="journal article" date="2016" name="Genome Announc.">
        <title>Draft Genome Sequences of Five Rapidly Growing Mycobacterium Species, M. thermoresistibile, M. fortuitum subsp. acetamidolyticum, M. canariasense, M. brisbanense, and M. novocastrense.</title>
        <authorList>
            <person name="Katahira K."/>
            <person name="Ogura Y."/>
            <person name="Gotoh Y."/>
            <person name="Hayashi T."/>
        </authorList>
    </citation>
    <scope>NUCLEOTIDE SEQUENCE [LARGE SCALE GENOMIC DNA]</scope>
    <source>
        <strain evidence="2">JCM15298</strain>
    </source>
</reference>
<name>A0A100WG58_MYCCR</name>
<dbReference type="SUPFAM" id="SSF54637">
    <property type="entry name" value="Thioesterase/thiol ester dehydrase-isomerase"/>
    <property type="match status" value="1"/>
</dbReference>
<dbReference type="Pfam" id="PF14539">
    <property type="entry name" value="DUF4442"/>
    <property type="match status" value="1"/>
</dbReference>
<sequence>MPAFSPTYRAWQQLSGRPGGTRIFSAAAMLRVPYFASVLPHVLRMEPGRAEVAVPKWFFVHNHLHTVHAIASCNAAEVAMGMAMEATVPTTHRWIPKAMTVQYLAKATTSLRAVAQFDVPDFAAITEGTEILVPVRITDRDGTEVVHAEITTWVTVHAAGGQSR</sequence>
<gene>
    <name evidence="1" type="ORF">RMCC_4325</name>
</gene>
<dbReference type="InterPro" id="IPR029069">
    <property type="entry name" value="HotDog_dom_sf"/>
</dbReference>
<dbReference type="Gene3D" id="3.10.129.10">
    <property type="entry name" value="Hotdog Thioesterase"/>
    <property type="match status" value="1"/>
</dbReference>
<dbReference type="InterPro" id="IPR027961">
    <property type="entry name" value="DUF4442"/>
</dbReference>
<dbReference type="CDD" id="cd03443">
    <property type="entry name" value="PaaI_thioesterase"/>
    <property type="match status" value="1"/>
</dbReference>
<dbReference type="AlphaFoldDB" id="A0A100WG58"/>
<keyword evidence="2" id="KW-1185">Reference proteome</keyword>